<evidence type="ECO:0000313" key="2">
    <source>
        <dbReference type="Proteomes" id="UP000054166"/>
    </source>
</evidence>
<gene>
    <name evidence="1" type="ORF">PILCRDRAFT_638457</name>
</gene>
<dbReference type="HOGENOM" id="CLU_2979923_0_0_1"/>
<dbReference type="EMBL" id="KN833031">
    <property type="protein sequence ID" value="KIM76839.1"/>
    <property type="molecule type" value="Genomic_DNA"/>
</dbReference>
<reference evidence="1 2" key="1">
    <citation type="submission" date="2014-04" db="EMBL/GenBank/DDBJ databases">
        <authorList>
            <consortium name="DOE Joint Genome Institute"/>
            <person name="Kuo A."/>
            <person name="Tarkka M."/>
            <person name="Buscot F."/>
            <person name="Kohler A."/>
            <person name="Nagy L.G."/>
            <person name="Floudas D."/>
            <person name="Copeland A."/>
            <person name="Barry K.W."/>
            <person name="Cichocki N."/>
            <person name="Veneault-Fourrey C."/>
            <person name="LaButti K."/>
            <person name="Lindquist E.A."/>
            <person name="Lipzen A."/>
            <person name="Lundell T."/>
            <person name="Morin E."/>
            <person name="Murat C."/>
            <person name="Sun H."/>
            <person name="Tunlid A."/>
            <person name="Henrissat B."/>
            <person name="Grigoriev I.V."/>
            <person name="Hibbett D.S."/>
            <person name="Martin F."/>
            <person name="Nordberg H.P."/>
            <person name="Cantor M.N."/>
            <person name="Hua S.X."/>
        </authorList>
    </citation>
    <scope>NUCLEOTIDE SEQUENCE [LARGE SCALE GENOMIC DNA]</scope>
    <source>
        <strain evidence="1 2">F 1598</strain>
    </source>
</reference>
<name>A0A0C3FA93_PILCF</name>
<proteinExistence type="predicted"/>
<sequence>MPLFSLDHVSFSLIQDNMTSYLSELNPVQWYFFLLSRLSVTSSPGPIEWTKLCHFVHL</sequence>
<dbReference type="AlphaFoldDB" id="A0A0C3FA93"/>
<organism evidence="1 2">
    <name type="scientific">Piloderma croceum (strain F 1598)</name>
    <dbReference type="NCBI Taxonomy" id="765440"/>
    <lineage>
        <taxon>Eukaryota</taxon>
        <taxon>Fungi</taxon>
        <taxon>Dikarya</taxon>
        <taxon>Basidiomycota</taxon>
        <taxon>Agaricomycotina</taxon>
        <taxon>Agaricomycetes</taxon>
        <taxon>Agaricomycetidae</taxon>
        <taxon>Atheliales</taxon>
        <taxon>Atheliaceae</taxon>
        <taxon>Piloderma</taxon>
    </lineage>
</organism>
<keyword evidence="2" id="KW-1185">Reference proteome</keyword>
<protein>
    <submittedName>
        <fullName evidence="1">Uncharacterized protein</fullName>
    </submittedName>
</protein>
<dbReference type="InParanoid" id="A0A0C3FA93"/>
<evidence type="ECO:0000313" key="1">
    <source>
        <dbReference type="EMBL" id="KIM76839.1"/>
    </source>
</evidence>
<reference evidence="2" key="2">
    <citation type="submission" date="2015-01" db="EMBL/GenBank/DDBJ databases">
        <title>Evolutionary Origins and Diversification of the Mycorrhizal Mutualists.</title>
        <authorList>
            <consortium name="DOE Joint Genome Institute"/>
            <consortium name="Mycorrhizal Genomics Consortium"/>
            <person name="Kohler A."/>
            <person name="Kuo A."/>
            <person name="Nagy L.G."/>
            <person name="Floudas D."/>
            <person name="Copeland A."/>
            <person name="Barry K.W."/>
            <person name="Cichocki N."/>
            <person name="Veneault-Fourrey C."/>
            <person name="LaButti K."/>
            <person name="Lindquist E.A."/>
            <person name="Lipzen A."/>
            <person name="Lundell T."/>
            <person name="Morin E."/>
            <person name="Murat C."/>
            <person name="Riley R."/>
            <person name="Ohm R."/>
            <person name="Sun H."/>
            <person name="Tunlid A."/>
            <person name="Henrissat B."/>
            <person name="Grigoriev I.V."/>
            <person name="Hibbett D.S."/>
            <person name="Martin F."/>
        </authorList>
    </citation>
    <scope>NUCLEOTIDE SEQUENCE [LARGE SCALE GENOMIC DNA]</scope>
    <source>
        <strain evidence="2">F 1598</strain>
    </source>
</reference>
<dbReference type="Proteomes" id="UP000054166">
    <property type="component" value="Unassembled WGS sequence"/>
</dbReference>
<accession>A0A0C3FA93</accession>